<evidence type="ECO:0000313" key="1">
    <source>
        <dbReference type="Proteomes" id="UP000887576"/>
    </source>
</evidence>
<sequence>MANTIIGLLGQFEQEYSVNTAEITAKIGQLSTVPKSDRPAAIKEVRNLLNEVNSLLEQMDLSVRDLEDQSPARQKYENRVTSYKTDKKLLDAELERAVGRLRKSDDRAELFETEEDDHMQQTLINNTETLERSSRKIRDAYHVAVETEQIGADVLQDLSRQRETINRARDRLREGDIDLSRSNQIASNMLHRIIQSRLILLILFFVLMILLLVFIYYAI</sequence>
<protein>
    <submittedName>
        <fullName evidence="2">Vesicle transport v-SNARE N-terminal domain-containing protein</fullName>
    </submittedName>
</protein>
<dbReference type="WBParaSite" id="JU765_v2.g16950.t1">
    <property type="protein sequence ID" value="JU765_v2.g16950.t1"/>
    <property type="gene ID" value="JU765_v2.g16950"/>
</dbReference>
<organism evidence="1 2">
    <name type="scientific">Panagrolaimus sp. JU765</name>
    <dbReference type="NCBI Taxonomy" id="591449"/>
    <lineage>
        <taxon>Eukaryota</taxon>
        <taxon>Metazoa</taxon>
        <taxon>Ecdysozoa</taxon>
        <taxon>Nematoda</taxon>
        <taxon>Chromadorea</taxon>
        <taxon>Rhabditida</taxon>
        <taxon>Tylenchina</taxon>
        <taxon>Panagrolaimomorpha</taxon>
        <taxon>Panagrolaimoidea</taxon>
        <taxon>Panagrolaimidae</taxon>
        <taxon>Panagrolaimus</taxon>
    </lineage>
</organism>
<name>A0AC34QJN3_9BILA</name>
<accession>A0AC34QJN3</accession>
<evidence type="ECO:0000313" key="2">
    <source>
        <dbReference type="WBParaSite" id="JU765_v2.g16950.t1"/>
    </source>
</evidence>
<proteinExistence type="predicted"/>
<dbReference type="Proteomes" id="UP000887576">
    <property type="component" value="Unplaced"/>
</dbReference>
<reference evidence="2" key="1">
    <citation type="submission" date="2022-11" db="UniProtKB">
        <authorList>
            <consortium name="WormBaseParasite"/>
        </authorList>
    </citation>
    <scope>IDENTIFICATION</scope>
</reference>